<dbReference type="Proteomes" id="UP000324176">
    <property type="component" value="Unassembled WGS sequence"/>
</dbReference>
<dbReference type="Proteomes" id="UP000034156">
    <property type="component" value="Chromosome"/>
</dbReference>
<keyword evidence="2 6" id="KW-0732">Signal</keyword>
<reference evidence="9 11" key="3">
    <citation type="submission" date="2019-07" db="EMBL/GenBank/DDBJ databases">
        <title>Active sludge and wastewater microbial communities from Klosterneuburg, Austria.</title>
        <authorList>
            <person name="Wagner M."/>
        </authorList>
    </citation>
    <scope>NUCLEOTIDE SEQUENCE [LARGE SCALE GENOMIC DNA]</scope>
    <source>
        <strain evidence="9 11">Nm2</strain>
    </source>
</reference>
<proteinExistence type="predicted"/>
<organism evidence="8 10">
    <name type="scientific">Nitrosomonas communis</name>
    <dbReference type="NCBI Taxonomy" id="44574"/>
    <lineage>
        <taxon>Bacteria</taxon>
        <taxon>Pseudomonadati</taxon>
        <taxon>Pseudomonadota</taxon>
        <taxon>Betaproteobacteria</taxon>
        <taxon>Nitrosomonadales</taxon>
        <taxon>Nitrosomonadaceae</taxon>
        <taxon>Nitrosomonas</taxon>
    </lineage>
</organism>
<evidence type="ECO:0000256" key="3">
    <source>
        <dbReference type="ARBA" id="ARBA00022737"/>
    </source>
</evidence>
<gene>
    <name evidence="8" type="ORF">AAW31_15445</name>
    <name evidence="9" type="ORF">BCL69_100772</name>
</gene>
<dbReference type="GO" id="GO:0042597">
    <property type="term" value="C:periplasmic space"/>
    <property type="evidence" value="ECO:0007669"/>
    <property type="project" value="UniProtKB-SubCell"/>
</dbReference>
<dbReference type="InterPro" id="IPR051686">
    <property type="entry name" value="Lipoprotein_DolP"/>
</dbReference>
<evidence type="ECO:0000313" key="9">
    <source>
        <dbReference type="EMBL" id="TYP91911.1"/>
    </source>
</evidence>
<dbReference type="PROSITE" id="PS50914">
    <property type="entry name" value="BON"/>
    <property type="match status" value="1"/>
</dbReference>
<reference evidence="8 10" key="2">
    <citation type="journal article" date="2016" name="Genome Announc.">
        <title>Genome Sequence of Nitrosomonas communis Strain Nm2, a Mesophilic Ammonia-Oxidizing Bacterium Isolated from Mediterranean Soil.</title>
        <authorList>
            <person name="Kozlowski J.A."/>
            <person name="Kits K.D."/>
            <person name="Stein L.Y."/>
        </authorList>
    </citation>
    <scope>NUCLEOTIDE SEQUENCE [LARGE SCALE GENOMIC DNA]</scope>
    <source>
        <strain evidence="8 10">Nm2</strain>
    </source>
</reference>
<evidence type="ECO:0000313" key="11">
    <source>
        <dbReference type="Proteomes" id="UP000324176"/>
    </source>
</evidence>
<evidence type="ECO:0000259" key="7">
    <source>
        <dbReference type="PROSITE" id="PS50914"/>
    </source>
</evidence>
<feature type="chain" id="PRO_5033716579" description="Osmotically-inducible protein Y" evidence="6">
    <location>
        <begin position="29"/>
        <end position="107"/>
    </location>
</feature>
<name>A0A0F7KJD4_9PROT</name>
<keyword evidence="10" id="KW-1185">Reference proteome</keyword>
<accession>A0A0F7KJD4</accession>
<keyword evidence="4" id="KW-0574">Periplasm</keyword>
<dbReference type="InterPro" id="IPR014004">
    <property type="entry name" value="Transpt-assoc_nodulatn_dom_bac"/>
</dbReference>
<evidence type="ECO:0000256" key="1">
    <source>
        <dbReference type="ARBA" id="ARBA00004418"/>
    </source>
</evidence>
<dbReference type="RefSeq" id="WP_046850911.1">
    <property type="nucleotide sequence ID" value="NZ_CBDIPD010000026.1"/>
</dbReference>
<evidence type="ECO:0000256" key="6">
    <source>
        <dbReference type="SAM" id="SignalP"/>
    </source>
</evidence>
<feature type="signal peptide" evidence="6">
    <location>
        <begin position="1"/>
        <end position="28"/>
    </location>
</feature>
<feature type="domain" description="BON" evidence="7">
    <location>
        <begin position="38"/>
        <end position="106"/>
    </location>
</feature>
<dbReference type="SMART" id="SM00749">
    <property type="entry name" value="BON"/>
    <property type="match status" value="1"/>
</dbReference>
<dbReference type="InterPro" id="IPR007055">
    <property type="entry name" value="BON_dom"/>
</dbReference>
<sequence length="107" mass="11701">MKQLNNRFFAFLLIVLMAFFLGGTSALAEEETAGEYLDDSIITAKVKKAIFDEPGLKSGEIKVETFKGVVQLSGFVSSQNDIDRAVEVAREVEGVKSVKNSIEIKGQ</sequence>
<dbReference type="EMBL" id="CP011451">
    <property type="protein sequence ID" value="AKH38877.1"/>
    <property type="molecule type" value="Genomic_DNA"/>
</dbReference>
<evidence type="ECO:0000313" key="10">
    <source>
        <dbReference type="Proteomes" id="UP000034156"/>
    </source>
</evidence>
<reference evidence="10" key="1">
    <citation type="submission" date="2015-05" db="EMBL/GenBank/DDBJ databases">
        <title>Draft genome of Nitrosomonas communis strain Nm2.</title>
        <authorList>
            <person name="Kozlowski J.A."/>
            <person name="Kits K.D."/>
            <person name="Stein L.Y."/>
        </authorList>
    </citation>
    <scope>NUCLEOTIDE SEQUENCE [LARGE SCALE GENOMIC DNA]</scope>
    <source>
        <strain evidence="10">Nm2</strain>
    </source>
</reference>
<keyword evidence="3" id="KW-0677">Repeat</keyword>
<dbReference type="AlphaFoldDB" id="A0A0F7KJD4"/>
<evidence type="ECO:0000256" key="2">
    <source>
        <dbReference type="ARBA" id="ARBA00022729"/>
    </source>
</evidence>
<dbReference type="Gene3D" id="3.30.1340.30">
    <property type="match status" value="1"/>
</dbReference>
<dbReference type="OrthoDB" id="7360581at2"/>
<dbReference type="KEGG" id="nco:AAW31_15445"/>
<evidence type="ECO:0000256" key="4">
    <source>
        <dbReference type="ARBA" id="ARBA00022764"/>
    </source>
</evidence>
<dbReference type="EMBL" id="VNHT01000007">
    <property type="protein sequence ID" value="TYP91911.1"/>
    <property type="molecule type" value="Genomic_DNA"/>
</dbReference>
<evidence type="ECO:0000313" key="8">
    <source>
        <dbReference type="EMBL" id="AKH38877.1"/>
    </source>
</evidence>
<dbReference type="PANTHER" id="PTHR34606:SF16">
    <property type="entry name" value="BON DOMAIN-CONTAINING PROTEIN"/>
    <property type="match status" value="1"/>
</dbReference>
<evidence type="ECO:0000256" key="5">
    <source>
        <dbReference type="ARBA" id="ARBA00070588"/>
    </source>
</evidence>
<dbReference type="FunFam" id="3.30.1340.30:FF:000001">
    <property type="entry name" value="Molecular chaperone OsmY"/>
    <property type="match status" value="1"/>
</dbReference>
<comment type="subcellular location">
    <subcellularLocation>
        <location evidence="1">Periplasm</location>
    </subcellularLocation>
</comment>
<dbReference type="PATRIC" id="fig|44574.3.peg.3741"/>
<dbReference type="PANTHER" id="PTHR34606">
    <property type="entry name" value="BON DOMAIN-CONTAINING PROTEIN"/>
    <property type="match status" value="1"/>
</dbReference>
<protein>
    <recommendedName>
        <fullName evidence="5">Osmotically-inducible protein Y</fullName>
    </recommendedName>
</protein>
<dbReference type="Pfam" id="PF04972">
    <property type="entry name" value="BON"/>
    <property type="match status" value="1"/>
</dbReference>